<evidence type="ECO:0000313" key="1">
    <source>
        <dbReference type="EMBL" id="GAA1972284.1"/>
    </source>
</evidence>
<protein>
    <submittedName>
        <fullName evidence="1">Uncharacterized protein</fullName>
    </submittedName>
</protein>
<proteinExistence type="predicted"/>
<dbReference type="Proteomes" id="UP001499854">
    <property type="component" value="Unassembled WGS sequence"/>
</dbReference>
<dbReference type="EMBL" id="BAAAQM010000018">
    <property type="protein sequence ID" value="GAA1972284.1"/>
    <property type="molecule type" value="Genomic_DNA"/>
</dbReference>
<comment type="caution">
    <text evidence="1">The sequence shown here is derived from an EMBL/GenBank/DDBJ whole genome shotgun (WGS) entry which is preliminary data.</text>
</comment>
<organism evidence="1 2">
    <name type="scientific">Catenulispora subtropica</name>
    <dbReference type="NCBI Taxonomy" id="450798"/>
    <lineage>
        <taxon>Bacteria</taxon>
        <taxon>Bacillati</taxon>
        <taxon>Actinomycetota</taxon>
        <taxon>Actinomycetes</taxon>
        <taxon>Catenulisporales</taxon>
        <taxon>Catenulisporaceae</taxon>
        <taxon>Catenulispora</taxon>
    </lineage>
</organism>
<reference evidence="1 2" key="1">
    <citation type="journal article" date="2019" name="Int. J. Syst. Evol. Microbiol.">
        <title>The Global Catalogue of Microorganisms (GCM) 10K type strain sequencing project: providing services to taxonomists for standard genome sequencing and annotation.</title>
        <authorList>
            <consortium name="The Broad Institute Genomics Platform"/>
            <consortium name="The Broad Institute Genome Sequencing Center for Infectious Disease"/>
            <person name="Wu L."/>
            <person name="Ma J."/>
        </authorList>
    </citation>
    <scope>NUCLEOTIDE SEQUENCE [LARGE SCALE GENOMIC DNA]</scope>
    <source>
        <strain evidence="1 2">JCM 16013</strain>
    </source>
</reference>
<gene>
    <name evidence="1" type="ORF">GCM10009838_34780</name>
</gene>
<evidence type="ECO:0000313" key="2">
    <source>
        <dbReference type="Proteomes" id="UP001499854"/>
    </source>
</evidence>
<name>A0ABN2RPE2_9ACTN</name>
<keyword evidence="2" id="KW-1185">Reference proteome</keyword>
<sequence>MGRGTKGVVFVNWFMLLWGAAALAHGAALAANLRGYADKCMRLLTGGLDRQPVQHFNAAQRQWRRGRAGAVPDVGMLRAVGGVLAVGGAAVLLQGLGAFSAL</sequence>
<accession>A0ABN2RPE2</accession>